<dbReference type="RefSeq" id="WP_189029562.1">
    <property type="nucleotide sequence ID" value="NZ_BMNE01000004.1"/>
</dbReference>
<accession>A0ABQ2KIY3</accession>
<keyword evidence="1" id="KW-1133">Transmembrane helix</keyword>
<feature type="transmembrane region" description="Helical" evidence="1">
    <location>
        <begin position="16"/>
        <end position="43"/>
    </location>
</feature>
<evidence type="ECO:0000313" key="4">
    <source>
        <dbReference type="Proteomes" id="UP000658127"/>
    </source>
</evidence>
<sequence>MTGSVARRLAGDGGGATAFACLALAGLIALTMVIGQVGVVVVARHRAQAAADLGALGAASVLAEGAEAACTEAGEVARWMGVRMRRCAVAQWDVVVAVEANASFGVFGVRTVSGAARAGPVDESE</sequence>
<evidence type="ECO:0000313" key="3">
    <source>
        <dbReference type="EMBL" id="GGN83353.1"/>
    </source>
</evidence>
<proteinExistence type="predicted"/>
<keyword evidence="4" id="KW-1185">Reference proteome</keyword>
<dbReference type="Pfam" id="PF13400">
    <property type="entry name" value="Tad"/>
    <property type="match status" value="1"/>
</dbReference>
<reference evidence="4" key="1">
    <citation type="journal article" date="2019" name="Int. J. Syst. Evol. Microbiol.">
        <title>The Global Catalogue of Microorganisms (GCM) 10K type strain sequencing project: providing services to taxonomists for standard genome sequencing and annotation.</title>
        <authorList>
            <consortium name="The Broad Institute Genomics Platform"/>
            <consortium name="The Broad Institute Genome Sequencing Center for Infectious Disease"/>
            <person name="Wu L."/>
            <person name="Ma J."/>
        </authorList>
    </citation>
    <scope>NUCLEOTIDE SEQUENCE [LARGE SCALE GENOMIC DNA]</scope>
    <source>
        <strain evidence="4">CGMCC 4.7329</strain>
    </source>
</reference>
<dbReference type="NCBIfam" id="TIGR03816">
    <property type="entry name" value="tadE_like_DECH"/>
    <property type="match status" value="1"/>
</dbReference>
<gene>
    <name evidence="3" type="ORF">GCM10011610_35590</name>
</gene>
<name>A0ABQ2KIY3_9NOCA</name>
<keyword evidence="1" id="KW-0812">Transmembrane</keyword>
<evidence type="ECO:0000256" key="1">
    <source>
        <dbReference type="SAM" id="Phobius"/>
    </source>
</evidence>
<dbReference type="InterPro" id="IPR028087">
    <property type="entry name" value="Tad_N"/>
</dbReference>
<dbReference type="InterPro" id="IPR021202">
    <property type="entry name" value="Rv3654c-like"/>
</dbReference>
<protein>
    <recommendedName>
        <fullName evidence="2">Putative Flp pilus-assembly TadG-like N-terminal domain-containing protein</fullName>
    </recommendedName>
</protein>
<organism evidence="3 4">
    <name type="scientific">Nocardia rhizosphaerihabitans</name>
    <dbReference type="NCBI Taxonomy" id="1691570"/>
    <lineage>
        <taxon>Bacteria</taxon>
        <taxon>Bacillati</taxon>
        <taxon>Actinomycetota</taxon>
        <taxon>Actinomycetes</taxon>
        <taxon>Mycobacteriales</taxon>
        <taxon>Nocardiaceae</taxon>
        <taxon>Nocardia</taxon>
    </lineage>
</organism>
<comment type="caution">
    <text evidence="3">The sequence shown here is derived from an EMBL/GenBank/DDBJ whole genome shotgun (WGS) entry which is preliminary data.</text>
</comment>
<evidence type="ECO:0000259" key="2">
    <source>
        <dbReference type="Pfam" id="PF13400"/>
    </source>
</evidence>
<dbReference type="EMBL" id="BMNE01000004">
    <property type="protein sequence ID" value="GGN83353.1"/>
    <property type="molecule type" value="Genomic_DNA"/>
</dbReference>
<keyword evidence="1" id="KW-0472">Membrane</keyword>
<feature type="domain" description="Putative Flp pilus-assembly TadG-like N-terminal" evidence="2">
    <location>
        <begin position="14"/>
        <end position="60"/>
    </location>
</feature>
<dbReference type="Proteomes" id="UP000658127">
    <property type="component" value="Unassembled WGS sequence"/>
</dbReference>